<dbReference type="OrthoDB" id="9765242at2"/>
<dbReference type="EMBL" id="CP001034">
    <property type="protein sequence ID" value="ACB85264.1"/>
    <property type="molecule type" value="Genomic_DNA"/>
</dbReference>
<reference evidence="2 3" key="1">
    <citation type="submission" date="2008-04" db="EMBL/GenBank/DDBJ databases">
        <title>Complete sequence of chromosome of Natranaerobius thermophilus JW/NM-WN-LF.</title>
        <authorList>
            <consortium name="US DOE Joint Genome Institute"/>
            <person name="Copeland A."/>
            <person name="Lucas S."/>
            <person name="Lapidus A."/>
            <person name="Glavina del Rio T."/>
            <person name="Dalin E."/>
            <person name="Tice H."/>
            <person name="Bruce D."/>
            <person name="Goodwin L."/>
            <person name="Pitluck S."/>
            <person name="Chertkov O."/>
            <person name="Brettin T."/>
            <person name="Detter J.C."/>
            <person name="Han C."/>
            <person name="Kuske C.R."/>
            <person name="Schmutz J."/>
            <person name="Larimer F."/>
            <person name="Land M."/>
            <person name="Hauser L."/>
            <person name="Kyrpides N."/>
            <person name="Lykidis A."/>
            <person name="Mesbah N.M."/>
            <person name="Wiegel J."/>
        </authorList>
    </citation>
    <scope>NUCLEOTIDE SEQUENCE [LARGE SCALE GENOMIC DNA]</scope>
    <source>
        <strain evidence="3">ATCC BAA-1301 / DSM 18059 / JW/NM-WN-LF</strain>
    </source>
</reference>
<name>B2A522_NATTJ</name>
<dbReference type="Pfam" id="PF05580">
    <property type="entry name" value="Peptidase_S55"/>
    <property type="match status" value="1"/>
</dbReference>
<dbReference type="eggNOG" id="COG0750">
    <property type="taxonomic scope" value="Bacteria"/>
</dbReference>
<accession>B2A522</accession>
<evidence type="ECO:0000259" key="1">
    <source>
        <dbReference type="PROSITE" id="PS51494"/>
    </source>
</evidence>
<dbReference type="SUPFAM" id="SSF50156">
    <property type="entry name" value="PDZ domain-like"/>
    <property type="match status" value="1"/>
</dbReference>
<sequence>MINKETSRKITGIILAAVILLVGFSSPVRNYVELPNELRLIKGDKLEVHPFLPVELHILNQDQILSVNGQQITDQTPAAVGLTEPLKLSSLDVGNVKVEFRLFGYVPLRTMEINVIEDRELVPGGEAIGIKAGTSEIVVSDYFYLETENGEMSPAKKAGIQKGDSLLEIEGHDISSLDSTSELLIDLLEKQDTDSIEVIIERSGKEKSKTIDPRYCLNLNEYGIGLYLTDSSLGVGTLTYKDFENKEYGALGHSISTWDSAPASLKDGRIVDARIIDINKGSDGKPGEKKGNFLHGEEPLGTIEKNTKHGIFGKITNESVYSSQIEPKSIGLAKHAEPGSAQILTVLDNQEIERFEIEIKRVFPHNAENGKGMVIEVTDEELLQRTGGIVQGMSGSPIIQDDKLIGAITHVFVNDSEKGYGTFLEWMLYESEK</sequence>
<evidence type="ECO:0000313" key="2">
    <source>
        <dbReference type="EMBL" id="ACB85264.1"/>
    </source>
</evidence>
<dbReference type="AlphaFoldDB" id="B2A522"/>
<evidence type="ECO:0000313" key="3">
    <source>
        <dbReference type="Proteomes" id="UP000001683"/>
    </source>
</evidence>
<dbReference type="NCBIfam" id="TIGR02860">
    <property type="entry name" value="spore_IV_B"/>
    <property type="match status" value="1"/>
</dbReference>
<dbReference type="InterPro" id="IPR014219">
    <property type="entry name" value="SpoIVB"/>
</dbReference>
<organism evidence="2 3">
    <name type="scientific">Natranaerobius thermophilus (strain ATCC BAA-1301 / DSM 18059 / JW/NM-WN-LF)</name>
    <dbReference type="NCBI Taxonomy" id="457570"/>
    <lineage>
        <taxon>Bacteria</taxon>
        <taxon>Bacillati</taxon>
        <taxon>Bacillota</taxon>
        <taxon>Clostridia</taxon>
        <taxon>Natranaerobiales</taxon>
        <taxon>Natranaerobiaceae</taxon>
        <taxon>Natranaerobius</taxon>
    </lineage>
</organism>
<gene>
    <name evidence="2" type="ordered locus">Nther_1690</name>
</gene>
<dbReference type="RefSeq" id="WP_012448132.1">
    <property type="nucleotide sequence ID" value="NC_010718.1"/>
</dbReference>
<dbReference type="Gene3D" id="2.30.42.10">
    <property type="match status" value="1"/>
</dbReference>
<dbReference type="FunCoup" id="B2A522">
    <property type="interactions" value="67"/>
</dbReference>
<reference evidence="2 3" key="2">
    <citation type="journal article" date="2011" name="J. Bacteriol.">
        <title>Complete genome sequence of the anaerobic, halophilic alkalithermophile Natranaerobius thermophilus JW/NM-WN-LF.</title>
        <authorList>
            <person name="Zhao B."/>
            <person name="Mesbah N.M."/>
            <person name="Dalin E."/>
            <person name="Goodwin L."/>
            <person name="Nolan M."/>
            <person name="Pitluck S."/>
            <person name="Chertkov O."/>
            <person name="Brettin T.S."/>
            <person name="Han J."/>
            <person name="Larimer F.W."/>
            <person name="Land M.L."/>
            <person name="Hauser L."/>
            <person name="Kyrpides N."/>
            <person name="Wiegel J."/>
        </authorList>
    </citation>
    <scope>NUCLEOTIDE SEQUENCE [LARGE SCALE GENOMIC DNA]</scope>
    <source>
        <strain evidence="3">ATCC BAA-1301 / DSM 18059 / JW/NM-WN-LF</strain>
    </source>
</reference>
<dbReference type="KEGG" id="nth:Nther_1690"/>
<proteinExistence type="predicted"/>
<protein>
    <submittedName>
        <fullName evidence="2">Stage IV sporulation protein B</fullName>
    </submittedName>
</protein>
<dbReference type="PROSITE" id="PS51494">
    <property type="entry name" value="SPOIVB"/>
    <property type="match status" value="1"/>
</dbReference>
<dbReference type="MEROPS" id="S55.001"/>
<dbReference type="InParanoid" id="B2A522"/>
<dbReference type="STRING" id="457570.Nther_1690"/>
<keyword evidence="3" id="KW-1185">Reference proteome</keyword>
<dbReference type="InterPro" id="IPR036034">
    <property type="entry name" value="PDZ_sf"/>
</dbReference>
<feature type="domain" description="Peptidase S55" evidence="1">
    <location>
        <begin position="205"/>
        <end position="433"/>
    </location>
</feature>
<dbReference type="InterPro" id="IPR008763">
    <property type="entry name" value="Peptidase_S55"/>
</dbReference>
<dbReference type="HOGENOM" id="CLU_035713_1_0_9"/>
<dbReference type="Proteomes" id="UP000001683">
    <property type="component" value="Chromosome"/>
</dbReference>